<reference evidence="1 2" key="1">
    <citation type="submission" date="2022-01" db="EMBL/GenBank/DDBJ databases">
        <authorList>
            <person name="Xiong W."/>
            <person name="Schranz E."/>
        </authorList>
    </citation>
    <scope>NUCLEOTIDE SEQUENCE [LARGE SCALE GENOMIC DNA]</scope>
</reference>
<comment type="caution">
    <text evidence="1">The sequence shown here is derived from an EMBL/GenBank/DDBJ whole genome shotgun (WGS) entry which is preliminary data.</text>
</comment>
<gene>
    <name evidence="1" type="ORF">LVIROSA_LOCUS35628</name>
</gene>
<sequence>MWSTEDLSNRQPFEIEDGGFGCGKVVMTQMTRDIERPSNVKDNLYATTEEYKENFDKMFNKVSARKEDIY</sequence>
<protein>
    <submittedName>
        <fullName evidence="1">Uncharacterized protein</fullName>
    </submittedName>
</protein>
<accession>A0AAU9PJE5</accession>
<keyword evidence="2" id="KW-1185">Reference proteome</keyword>
<organism evidence="1 2">
    <name type="scientific">Lactuca virosa</name>
    <dbReference type="NCBI Taxonomy" id="75947"/>
    <lineage>
        <taxon>Eukaryota</taxon>
        <taxon>Viridiplantae</taxon>
        <taxon>Streptophyta</taxon>
        <taxon>Embryophyta</taxon>
        <taxon>Tracheophyta</taxon>
        <taxon>Spermatophyta</taxon>
        <taxon>Magnoliopsida</taxon>
        <taxon>eudicotyledons</taxon>
        <taxon>Gunneridae</taxon>
        <taxon>Pentapetalae</taxon>
        <taxon>asterids</taxon>
        <taxon>campanulids</taxon>
        <taxon>Asterales</taxon>
        <taxon>Asteraceae</taxon>
        <taxon>Cichorioideae</taxon>
        <taxon>Cichorieae</taxon>
        <taxon>Lactucinae</taxon>
        <taxon>Lactuca</taxon>
    </lineage>
</organism>
<name>A0AAU9PJE5_9ASTR</name>
<dbReference type="AlphaFoldDB" id="A0AAU9PJE5"/>
<evidence type="ECO:0000313" key="1">
    <source>
        <dbReference type="EMBL" id="CAH1450192.1"/>
    </source>
</evidence>
<dbReference type="EMBL" id="CAKMRJ010005634">
    <property type="protein sequence ID" value="CAH1450192.1"/>
    <property type="molecule type" value="Genomic_DNA"/>
</dbReference>
<proteinExistence type="predicted"/>
<evidence type="ECO:0000313" key="2">
    <source>
        <dbReference type="Proteomes" id="UP001157418"/>
    </source>
</evidence>
<dbReference type="Proteomes" id="UP001157418">
    <property type="component" value="Unassembled WGS sequence"/>
</dbReference>